<dbReference type="GO" id="GO:0043024">
    <property type="term" value="F:ribosomal small subunit binding"/>
    <property type="evidence" value="ECO:0007669"/>
    <property type="project" value="TreeGrafter"/>
</dbReference>
<dbReference type="InterPro" id="IPR020053">
    <property type="entry name" value="Ribosome-bd_factorA_CS"/>
</dbReference>
<name>A0A166I9F6_NODSP</name>
<dbReference type="Proteomes" id="UP000076555">
    <property type="component" value="Unassembled WGS sequence"/>
</dbReference>
<dbReference type="SUPFAM" id="SSF89919">
    <property type="entry name" value="Ribosome-binding factor A, RbfA"/>
    <property type="match status" value="1"/>
</dbReference>
<gene>
    <name evidence="2" type="primary">rbfA</name>
    <name evidence="4" type="ORF">A2T98_19485</name>
</gene>
<dbReference type="HAMAP" id="MF_00003">
    <property type="entry name" value="RbfA"/>
    <property type="match status" value="1"/>
</dbReference>
<evidence type="ECO:0000256" key="2">
    <source>
        <dbReference type="HAMAP-Rule" id="MF_00003"/>
    </source>
</evidence>
<dbReference type="InterPro" id="IPR015946">
    <property type="entry name" value="KH_dom-like_a/b"/>
</dbReference>
<dbReference type="RefSeq" id="WP_006194973.1">
    <property type="nucleotide sequence ID" value="NZ_CAWMRI010000264.1"/>
</dbReference>
<dbReference type="Gene3D" id="3.30.300.20">
    <property type="match status" value="1"/>
</dbReference>
<sequence>MATNRRISRVAELIKREVSQMLLHGIKDDRVGTGMVSVTYVDVSGDLQHAKVYVSIYGTESAKSETMAGLKSATGFVRSELGSRVRLRRTPEVIFIEDDSIEQGNKVLSLLNKLEDERSPYNMTVSENTTDEDDESSEEVTH</sequence>
<dbReference type="InterPro" id="IPR000238">
    <property type="entry name" value="RbfA"/>
</dbReference>
<dbReference type="PANTHER" id="PTHR33515:SF1">
    <property type="entry name" value="RIBOSOME-BINDING FACTOR A, CHLOROPLASTIC-RELATED"/>
    <property type="match status" value="1"/>
</dbReference>
<reference evidence="4 5" key="1">
    <citation type="submission" date="2016-04" db="EMBL/GenBank/DDBJ databases">
        <title>Draft Genome Assembly of the Bloom-forming Cyanobacterium Nodularia spumigena Strain CENA596 in Shrimp Production Ponds.</title>
        <authorList>
            <person name="Popin R.V."/>
            <person name="Rigonato J."/>
            <person name="Abreu V.A."/>
            <person name="Andreote A.P."/>
            <person name="Silveira S.B."/>
            <person name="Odebrecht C."/>
            <person name="Fiore M.F."/>
        </authorList>
    </citation>
    <scope>NUCLEOTIDE SEQUENCE [LARGE SCALE GENOMIC DNA]</scope>
    <source>
        <strain evidence="4 5">CENA596</strain>
    </source>
</reference>
<evidence type="ECO:0000256" key="1">
    <source>
        <dbReference type="ARBA" id="ARBA00022517"/>
    </source>
</evidence>
<keyword evidence="2" id="KW-0963">Cytoplasm</keyword>
<feature type="compositionally biased region" description="Acidic residues" evidence="3">
    <location>
        <begin position="129"/>
        <end position="142"/>
    </location>
</feature>
<evidence type="ECO:0000256" key="3">
    <source>
        <dbReference type="SAM" id="MobiDB-lite"/>
    </source>
</evidence>
<dbReference type="GO" id="GO:0005829">
    <property type="term" value="C:cytosol"/>
    <property type="evidence" value="ECO:0007669"/>
    <property type="project" value="TreeGrafter"/>
</dbReference>
<dbReference type="EMBL" id="LWAJ01000264">
    <property type="protein sequence ID" value="KZL48101.1"/>
    <property type="molecule type" value="Genomic_DNA"/>
</dbReference>
<evidence type="ECO:0000313" key="5">
    <source>
        <dbReference type="Proteomes" id="UP000076555"/>
    </source>
</evidence>
<dbReference type="OrthoDB" id="307788at2"/>
<feature type="region of interest" description="Disordered" evidence="3">
    <location>
        <begin position="118"/>
        <end position="142"/>
    </location>
</feature>
<comment type="subunit">
    <text evidence="2">Monomer. Binds 30S ribosomal subunits, but not 50S ribosomal subunits or 70S ribosomes.</text>
</comment>
<comment type="similarity">
    <text evidence="2">Belongs to the RbfA family.</text>
</comment>
<dbReference type="GeneID" id="78016566"/>
<dbReference type="Pfam" id="PF02033">
    <property type="entry name" value="RBFA"/>
    <property type="match status" value="1"/>
</dbReference>
<comment type="function">
    <text evidence="2">One of several proteins that assist in the late maturation steps of the functional core of the 30S ribosomal subunit. Associates with free 30S ribosomal subunits (but not with 30S subunits that are part of 70S ribosomes or polysomes). Required for efficient processing of 16S rRNA. May interact with the 5'-terminal helix region of 16S rRNA.</text>
</comment>
<dbReference type="InterPro" id="IPR023799">
    <property type="entry name" value="RbfA_dom_sf"/>
</dbReference>
<evidence type="ECO:0000313" key="4">
    <source>
        <dbReference type="EMBL" id="KZL48101.1"/>
    </source>
</evidence>
<comment type="caution">
    <text evidence="4">The sequence shown here is derived from an EMBL/GenBank/DDBJ whole genome shotgun (WGS) entry which is preliminary data.</text>
</comment>
<proteinExistence type="inferred from homology"/>
<protein>
    <recommendedName>
        <fullName evidence="2">Ribosome-binding factor A</fullName>
    </recommendedName>
</protein>
<accession>A0A166I9F6</accession>
<organism evidence="4 5">
    <name type="scientific">Nodularia spumigena CENA596</name>
    <dbReference type="NCBI Taxonomy" id="1819295"/>
    <lineage>
        <taxon>Bacteria</taxon>
        <taxon>Bacillati</taxon>
        <taxon>Cyanobacteriota</taxon>
        <taxon>Cyanophyceae</taxon>
        <taxon>Nostocales</taxon>
        <taxon>Nodulariaceae</taxon>
        <taxon>Nodularia</taxon>
    </lineage>
</organism>
<dbReference type="GO" id="GO:0030490">
    <property type="term" value="P:maturation of SSU-rRNA"/>
    <property type="evidence" value="ECO:0007669"/>
    <property type="project" value="UniProtKB-UniRule"/>
</dbReference>
<keyword evidence="1 2" id="KW-0690">Ribosome biogenesis</keyword>
<dbReference type="PANTHER" id="PTHR33515">
    <property type="entry name" value="RIBOSOME-BINDING FACTOR A, CHLOROPLASTIC-RELATED"/>
    <property type="match status" value="1"/>
</dbReference>
<dbReference type="NCBIfam" id="TIGR00082">
    <property type="entry name" value="rbfA"/>
    <property type="match status" value="1"/>
</dbReference>
<comment type="subcellular location">
    <subcellularLocation>
        <location evidence="2">Cytoplasm</location>
    </subcellularLocation>
</comment>
<dbReference type="PROSITE" id="PS01319">
    <property type="entry name" value="RBFA"/>
    <property type="match status" value="1"/>
</dbReference>
<dbReference type="AlphaFoldDB" id="A0A166I9F6"/>